<dbReference type="eggNOG" id="COG0752">
    <property type="taxonomic scope" value="Bacteria"/>
</dbReference>
<dbReference type="GO" id="GO:0005524">
    <property type="term" value="F:ATP binding"/>
    <property type="evidence" value="ECO:0007669"/>
    <property type="project" value="UniProtKB-UniRule"/>
</dbReference>
<dbReference type="PRINTS" id="PR01044">
    <property type="entry name" value="TRNASYNTHGA"/>
</dbReference>
<dbReference type="Pfam" id="PF02091">
    <property type="entry name" value="tRNA-synt_2e"/>
    <property type="match status" value="1"/>
</dbReference>
<protein>
    <recommendedName>
        <fullName evidence="8">Glycine--tRNA ligase alpha subunit</fullName>
        <ecNumber evidence="8">6.1.1.14</ecNumber>
    </recommendedName>
    <alternativeName>
        <fullName evidence="8">Glycyl-tRNA synthetase alpha subunit</fullName>
        <shortName evidence="8">GlyRS</shortName>
    </alternativeName>
</protein>
<dbReference type="NCBIfam" id="NF006827">
    <property type="entry name" value="PRK09348.1"/>
    <property type="match status" value="1"/>
</dbReference>
<keyword evidence="2 8" id="KW-0436">Ligase</keyword>
<dbReference type="AlphaFoldDB" id="D4YRB3"/>
<dbReference type="EMBL" id="ADNY01000001">
    <property type="protein sequence ID" value="EFG56344.1"/>
    <property type="molecule type" value="Genomic_DNA"/>
</dbReference>
<evidence type="ECO:0000256" key="2">
    <source>
        <dbReference type="ARBA" id="ARBA00022598"/>
    </source>
</evidence>
<comment type="similarity">
    <text evidence="1 8">Belongs to the class-II aminoacyl-tRNA synthetase family.</text>
</comment>
<keyword evidence="10" id="KW-1185">Reference proteome</keyword>
<evidence type="ECO:0000256" key="3">
    <source>
        <dbReference type="ARBA" id="ARBA00022741"/>
    </source>
</evidence>
<dbReference type="HAMAP" id="MF_00254">
    <property type="entry name" value="Gly_tRNA_synth_alpha"/>
    <property type="match status" value="1"/>
</dbReference>
<evidence type="ECO:0000256" key="4">
    <source>
        <dbReference type="ARBA" id="ARBA00022840"/>
    </source>
</evidence>
<dbReference type="Proteomes" id="UP000004069">
    <property type="component" value="Unassembled WGS sequence"/>
</dbReference>
<dbReference type="STRING" id="83683.B1745_03310"/>
<gene>
    <name evidence="8 9" type="primary">glyQ</name>
    <name evidence="9" type="ORF">HMPREF0493_0041</name>
</gene>
<dbReference type="PANTHER" id="PTHR30075:SF2">
    <property type="entry name" value="GLYCINE--TRNA LIGASE, CHLOROPLASTIC_MITOCHONDRIAL 2"/>
    <property type="match status" value="1"/>
</dbReference>
<dbReference type="GO" id="GO:0016740">
    <property type="term" value="F:transferase activity"/>
    <property type="evidence" value="ECO:0007669"/>
    <property type="project" value="UniProtKB-ARBA"/>
</dbReference>
<comment type="catalytic activity">
    <reaction evidence="7 8">
        <text>tRNA(Gly) + glycine + ATP = glycyl-tRNA(Gly) + AMP + diphosphate</text>
        <dbReference type="Rhea" id="RHEA:16013"/>
        <dbReference type="Rhea" id="RHEA-COMP:9664"/>
        <dbReference type="Rhea" id="RHEA-COMP:9683"/>
        <dbReference type="ChEBI" id="CHEBI:30616"/>
        <dbReference type="ChEBI" id="CHEBI:33019"/>
        <dbReference type="ChEBI" id="CHEBI:57305"/>
        <dbReference type="ChEBI" id="CHEBI:78442"/>
        <dbReference type="ChEBI" id="CHEBI:78522"/>
        <dbReference type="ChEBI" id="CHEBI:456215"/>
        <dbReference type="EC" id="6.1.1.14"/>
    </reaction>
</comment>
<keyword evidence="4 8" id="KW-0067">ATP-binding</keyword>
<name>D4YRB3_9LACO</name>
<dbReference type="EC" id="6.1.1.14" evidence="8"/>
<dbReference type="GO" id="GO:0005829">
    <property type="term" value="C:cytosol"/>
    <property type="evidence" value="ECO:0007669"/>
    <property type="project" value="TreeGrafter"/>
</dbReference>
<dbReference type="Gene3D" id="3.30.930.10">
    <property type="entry name" value="Bira Bifunctional Protein, Domain 2"/>
    <property type="match status" value="1"/>
</dbReference>
<proteinExistence type="inferred from homology"/>
<organism evidence="9 10">
    <name type="scientific">Lactobacillus amylolyticus DSM 11664</name>
    <dbReference type="NCBI Taxonomy" id="585524"/>
    <lineage>
        <taxon>Bacteria</taxon>
        <taxon>Bacillati</taxon>
        <taxon>Bacillota</taxon>
        <taxon>Bacilli</taxon>
        <taxon>Lactobacillales</taxon>
        <taxon>Lactobacillaceae</taxon>
        <taxon>Lactobacillus</taxon>
    </lineage>
</organism>
<dbReference type="NCBIfam" id="TIGR00388">
    <property type="entry name" value="glyQ"/>
    <property type="match status" value="1"/>
</dbReference>
<comment type="caution">
    <text evidence="9">The sequence shown here is derived from an EMBL/GenBank/DDBJ whole genome shotgun (WGS) entry which is preliminary data.</text>
</comment>
<keyword evidence="8" id="KW-0963">Cytoplasm</keyword>
<dbReference type="PANTHER" id="PTHR30075">
    <property type="entry name" value="GLYCYL-TRNA SYNTHETASE"/>
    <property type="match status" value="1"/>
</dbReference>
<evidence type="ECO:0000256" key="8">
    <source>
        <dbReference type="HAMAP-Rule" id="MF_00254"/>
    </source>
</evidence>
<reference evidence="9 10" key="1">
    <citation type="submission" date="2010-04" db="EMBL/GenBank/DDBJ databases">
        <authorList>
            <person name="Muzny D."/>
            <person name="Qin X."/>
            <person name="Deng J."/>
            <person name="Jiang H."/>
            <person name="Liu Y."/>
            <person name="Qu J."/>
            <person name="Song X.-Z."/>
            <person name="Zhang L."/>
            <person name="Thornton R."/>
            <person name="Coyle M."/>
            <person name="Francisco L."/>
            <person name="Jackson L."/>
            <person name="Javaid M."/>
            <person name="Korchina V."/>
            <person name="Kovar C."/>
            <person name="Mata R."/>
            <person name="Mathew T."/>
            <person name="Ngo R."/>
            <person name="Nguyen L."/>
            <person name="Nguyen N."/>
            <person name="Okwuonu G."/>
            <person name="Ongeri F."/>
            <person name="Pham C."/>
            <person name="Simmons D."/>
            <person name="Wilczek-Boney K."/>
            <person name="Hale W."/>
            <person name="Jakkamsetti A."/>
            <person name="Pham P."/>
            <person name="Ruth R."/>
            <person name="San Lucas F."/>
            <person name="Warren J."/>
            <person name="Zhang J."/>
            <person name="Zhao Z."/>
            <person name="Zhou C."/>
            <person name="Zhu D."/>
            <person name="Lee S."/>
            <person name="Bess C."/>
            <person name="Blankenburg K."/>
            <person name="Forbes L."/>
            <person name="Fu Q."/>
            <person name="Gubbala S."/>
            <person name="Hirani K."/>
            <person name="Jayaseelan J.C."/>
            <person name="Lara F."/>
            <person name="Munidasa M."/>
            <person name="Palculict T."/>
            <person name="Patil S."/>
            <person name="Pu L.-L."/>
            <person name="Saada N."/>
            <person name="Tang L."/>
            <person name="Weissenberger G."/>
            <person name="Zhu Y."/>
            <person name="Hemphill L."/>
            <person name="Shang Y."/>
            <person name="Youmans B."/>
            <person name="Ayvaz T."/>
            <person name="Ross M."/>
            <person name="Santibanez J."/>
            <person name="Aqrawi P."/>
            <person name="Gross S."/>
            <person name="Joshi V."/>
            <person name="Fowler G."/>
            <person name="Nazareth L."/>
            <person name="Reid J."/>
            <person name="Worley K."/>
            <person name="Petrosino J."/>
            <person name="Highlander S."/>
            <person name="Gibbs R."/>
        </authorList>
    </citation>
    <scope>NUCLEOTIDE SEQUENCE [LARGE SCALE GENOMIC DNA]</scope>
    <source>
        <strain evidence="9 10">DSM 11664</strain>
    </source>
</reference>
<evidence type="ECO:0000256" key="6">
    <source>
        <dbReference type="ARBA" id="ARBA00023146"/>
    </source>
</evidence>
<dbReference type="GO" id="GO:0004820">
    <property type="term" value="F:glycine-tRNA ligase activity"/>
    <property type="evidence" value="ECO:0007669"/>
    <property type="project" value="UniProtKB-UniRule"/>
</dbReference>
<evidence type="ECO:0000256" key="5">
    <source>
        <dbReference type="ARBA" id="ARBA00022917"/>
    </source>
</evidence>
<dbReference type="InterPro" id="IPR045864">
    <property type="entry name" value="aa-tRNA-synth_II/BPL/LPL"/>
</dbReference>
<sequence>MVKGHLGKGASSQVKLRAGRILPELGWNRDNIRPYAKFCIGFFYGLAQEGNGKMADKKLNIQNMIFKLEQFWSSKGCMIMPSYDVEKGAGTMSPYTFLRAVSPEPWAACYVEPSRRPADGRYGENPNRLFQHHQFQVVIKPAPKDIQQYYLDSLKVLGIDPLEHDIRFVEDNWANPSMGCAGVGWEVWLDGMEVSQFTYFQVVGELDVKPTMSEITYGVERLASYIQDVNSVFDLEWGNGVLYRDIFKQPEYEHSKYAFEESNQEQLLKFFDIYEATAKRLLDQNLVHPAYDYILKCSHTFNLLDARGAVSVTERAGYLSRIRNLAHEVAVKFVEEREKRGFPLLKNAQDKKAGVENG</sequence>
<comment type="subcellular location">
    <subcellularLocation>
        <location evidence="8">Cytoplasm</location>
    </subcellularLocation>
</comment>
<evidence type="ECO:0000313" key="9">
    <source>
        <dbReference type="EMBL" id="EFG56344.1"/>
    </source>
</evidence>
<evidence type="ECO:0000256" key="7">
    <source>
        <dbReference type="ARBA" id="ARBA00047937"/>
    </source>
</evidence>
<keyword evidence="6 8" id="KW-0030">Aminoacyl-tRNA synthetase</keyword>
<dbReference type="SUPFAM" id="SSF55681">
    <property type="entry name" value="Class II aaRS and biotin synthetases"/>
    <property type="match status" value="1"/>
</dbReference>
<dbReference type="GO" id="GO:0006426">
    <property type="term" value="P:glycyl-tRNA aminoacylation"/>
    <property type="evidence" value="ECO:0007669"/>
    <property type="project" value="UniProtKB-UniRule"/>
</dbReference>
<dbReference type="PROSITE" id="PS50861">
    <property type="entry name" value="AA_TRNA_LIGASE_II_GLYAB"/>
    <property type="match status" value="1"/>
</dbReference>
<comment type="subunit">
    <text evidence="8">Tetramer of two alpha and two beta subunits.</text>
</comment>
<keyword evidence="5 8" id="KW-0648">Protein biosynthesis</keyword>
<dbReference type="InterPro" id="IPR002310">
    <property type="entry name" value="Gly-tRNA_ligase_asu"/>
</dbReference>
<dbReference type="InterPro" id="IPR006194">
    <property type="entry name" value="Gly-tRNA-synth_heterodimer"/>
</dbReference>
<accession>D4YRB3</accession>
<evidence type="ECO:0000256" key="1">
    <source>
        <dbReference type="ARBA" id="ARBA00008226"/>
    </source>
</evidence>
<dbReference type="Gene3D" id="1.20.58.180">
    <property type="entry name" value="Class II aaRS and biotin synthetases, domain 2"/>
    <property type="match status" value="1"/>
</dbReference>
<keyword evidence="3 8" id="KW-0547">Nucleotide-binding</keyword>
<evidence type="ECO:0000313" key="10">
    <source>
        <dbReference type="Proteomes" id="UP000004069"/>
    </source>
</evidence>
<dbReference type="GO" id="GO:0140096">
    <property type="term" value="F:catalytic activity, acting on a protein"/>
    <property type="evidence" value="ECO:0007669"/>
    <property type="project" value="UniProtKB-ARBA"/>
</dbReference>